<keyword evidence="1" id="KW-0413">Isomerase</keyword>
<dbReference type="RefSeq" id="XP_040648381.1">
    <property type="nucleotide sequence ID" value="XM_040793526.1"/>
</dbReference>
<dbReference type="SMART" id="SM00830">
    <property type="entry name" value="CM_2"/>
    <property type="match status" value="1"/>
</dbReference>
<proteinExistence type="predicted"/>
<dbReference type="GO" id="GO:0046417">
    <property type="term" value="P:chorismate metabolic process"/>
    <property type="evidence" value="ECO:0007669"/>
    <property type="project" value="InterPro"/>
</dbReference>
<feature type="domain" description="Chorismate mutase" evidence="3">
    <location>
        <begin position="60"/>
        <end position="150"/>
    </location>
</feature>
<dbReference type="Proteomes" id="UP000070168">
    <property type="component" value="Unassembled WGS sequence"/>
</dbReference>
<dbReference type="InterPro" id="IPR002701">
    <property type="entry name" value="CM_II_prokaryot"/>
</dbReference>
<feature type="chain" id="PRO_5007800662" evidence="2">
    <location>
        <begin position="20"/>
        <end position="154"/>
    </location>
</feature>
<evidence type="ECO:0000313" key="4">
    <source>
        <dbReference type="EMBL" id="KXG49845.1"/>
    </source>
</evidence>
<dbReference type="PANTHER" id="PTHR38041">
    <property type="entry name" value="CHORISMATE MUTASE"/>
    <property type="match status" value="1"/>
</dbReference>
<dbReference type="AlphaFoldDB" id="A0A135LLK8"/>
<evidence type="ECO:0000313" key="5">
    <source>
        <dbReference type="Proteomes" id="UP000070168"/>
    </source>
</evidence>
<dbReference type="PROSITE" id="PS51168">
    <property type="entry name" value="CHORISMATE_MUT_2"/>
    <property type="match status" value="1"/>
</dbReference>
<dbReference type="Pfam" id="PF01817">
    <property type="entry name" value="CM_2"/>
    <property type="match status" value="1"/>
</dbReference>
<dbReference type="Gene3D" id="1.20.59.10">
    <property type="entry name" value="Chorismate mutase"/>
    <property type="match status" value="1"/>
</dbReference>
<reference evidence="4 5" key="1">
    <citation type="journal article" date="2016" name="BMC Genomics">
        <title>Genome sequencing and secondary metabolism of the postharvest pathogen Penicillium griseofulvum.</title>
        <authorList>
            <person name="Banani H."/>
            <person name="Marcet-Houben M."/>
            <person name="Ballester A.R."/>
            <person name="Abbruscato P."/>
            <person name="Gonzalez-Candelas L."/>
            <person name="Gabaldon T."/>
            <person name="Spadaro D."/>
        </authorList>
    </citation>
    <scope>NUCLEOTIDE SEQUENCE [LARGE SCALE GENOMIC DNA]</scope>
    <source>
        <strain evidence="4 5">PG3</strain>
    </source>
</reference>
<evidence type="ECO:0000256" key="2">
    <source>
        <dbReference type="SAM" id="SignalP"/>
    </source>
</evidence>
<dbReference type="OMA" id="SVPFEEC"/>
<dbReference type="PANTHER" id="PTHR38041:SF1">
    <property type="entry name" value="CHORISMATE MUTASE"/>
    <property type="match status" value="1"/>
</dbReference>
<protein>
    <submittedName>
        <fullName evidence="4">Chorismate mutase</fullName>
    </submittedName>
</protein>
<dbReference type="InterPro" id="IPR051331">
    <property type="entry name" value="Chorismate_mutase-related"/>
</dbReference>
<comment type="caution">
    <text evidence="4">The sequence shown here is derived from an EMBL/GenBank/DDBJ whole genome shotgun (WGS) entry which is preliminary data.</text>
</comment>
<evidence type="ECO:0000256" key="1">
    <source>
        <dbReference type="ARBA" id="ARBA00023235"/>
    </source>
</evidence>
<dbReference type="SUPFAM" id="SSF48600">
    <property type="entry name" value="Chorismate mutase II"/>
    <property type="match status" value="1"/>
</dbReference>
<evidence type="ECO:0000259" key="3">
    <source>
        <dbReference type="PROSITE" id="PS51168"/>
    </source>
</evidence>
<dbReference type="InterPro" id="IPR036979">
    <property type="entry name" value="CM_dom_sf"/>
</dbReference>
<dbReference type="InterPro" id="IPR036263">
    <property type="entry name" value="Chorismate_II_sf"/>
</dbReference>
<keyword evidence="2" id="KW-0732">Signal</keyword>
<dbReference type="GeneID" id="63708826"/>
<keyword evidence="5" id="KW-1185">Reference proteome</keyword>
<gene>
    <name evidence="4" type="ORF">PGRI_058130</name>
</gene>
<dbReference type="EMBL" id="LHQR01000048">
    <property type="protein sequence ID" value="KXG49845.1"/>
    <property type="molecule type" value="Genomic_DNA"/>
</dbReference>
<organism evidence="4 5">
    <name type="scientific">Penicillium patulum</name>
    <name type="common">Penicillium griseofulvum</name>
    <dbReference type="NCBI Taxonomy" id="5078"/>
    <lineage>
        <taxon>Eukaryota</taxon>
        <taxon>Fungi</taxon>
        <taxon>Dikarya</taxon>
        <taxon>Ascomycota</taxon>
        <taxon>Pezizomycotina</taxon>
        <taxon>Eurotiomycetes</taxon>
        <taxon>Eurotiomycetidae</taxon>
        <taxon>Eurotiales</taxon>
        <taxon>Aspergillaceae</taxon>
        <taxon>Penicillium</taxon>
    </lineage>
</organism>
<name>A0A135LLK8_PENPA</name>
<accession>A0A135LLK8</accession>
<feature type="signal peptide" evidence="2">
    <location>
        <begin position="1"/>
        <end position="19"/>
    </location>
</feature>
<sequence>MLFLLFGFLTLPAIAGSTANTNTNIDTCYGSNLTLEPSTDHRPVPWGTPSVHYSLNNTLITCCNSLDEIRTALDDIDDEILHLLNRRAAYVREATRFKSTRASVNVPSRNAAVLKHAEQQAARIGLPVTIAQAAMGAILNSSVPFEQCIFDAYD</sequence>
<dbReference type="GO" id="GO:0009697">
    <property type="term" value="P:salicylic acid biosynthetic process"/>
    <property type="evidence" value="ECO:0007669"/>
    <property type="project" value="TreeGrafter"/>
</dbReference>
<dbReference type="GO" id="GO:0004106">
    <property type="term" value="F:chorismate mutase activity"/>
    <property type="evidence" value="ECO:0007669"/>
    <property type="project" value="InterPro"/>
</dbReference>
<dbReference type="OrthoDB" id="2843337at2759"/>